<dbReference type="Pfam" id="PF25323">
    <property type="entry name" value="6TM_PilS"/>
    <property type="match status" value="1"/>
</dbReference>
<evidence type="ECO:0000256" key="2">
    <source>
        <dbReference type="ARBA" id="ARBA00004141"/>
    </source>
</evidence>
<evidence type="ECO:0000313" key="15">
    <source>
        <dbReference type="EMBL" id="RGE45948.1"/>
    </source>
</evidence>
<dbReference type="PANTHER" id="PTHR42878:SF7">
    <property type="entry name" value="SENSOR HISTIDINE KINASE GLRK"/>
    <property type="match status" value="1"/>
</dbReference>
<dbReference type="InterPro" id="IPR000014">
    <property type="entry name" value="PAS"/>
</dbReference>
<feature type="transmembrane region" description="Helical" evidence="12">
    <location>
        <begin position="66"/>
        <end position="85"/>
    </location>
</feature>
<dbReference type="SUPFAM" id="SSF55874">
    <property type="entry name" value="ATPase domain of HSP90 chaperone/DNA topoisomerase II/histidine kinase"/>
    <property type="match status" value="1"/>
</dbReference>
<evidence type="ECO:0000256" key="12">
    <source>
        <dbReference type="SAM" id="Phobius"/>
    </source>
</evidence>
<evidence type="ECO:0000256" key="7">
    <source>
        <dbReference type="ARBA" id="ARBA00022777"/>
    </source>
</evidence>
<evidence type="ECO:0000313" key="16">
    <source>
        <dbReference type="Proteomes" id="UP000261948"/>
    </source>
</evidence>
<dbReference type="InterPro" id="IPR036890">
    <property type="entry name" value="HATPase_C_sf"/>
</dbReference>
<organism evidence="15 16">
    <name type="scientific">Comamonas testosteroni</name>
    <name type="common">Pseudomonas testosteroni</name>
    <dbReference type="NCBI Taxonomy" id="285"/>
    <lineage>
        <taxon>Bacteria</taxon>
        <taxon>Pseudomonadati</taxon>
        <taxon>Pseudomonadota</taxon>
        <taxon>Betaproteobacteria</taxon>
        <taxon>Burkholderiales</taxon>
        <taxon>Comamonadaceae</taxon>
        <taxon>Comamonas</taxon>
    </lineage>
</organism>
<dbReference type="GO" id="GO:0000156">
    <property type="term" value="F:phosphorelay response regulator activity"/>
    <property type="evidence" value="ECO:0007669"/>
    <property type="project" value="TreeGrafter"/>
</dbReference>
<keyword evidence="9 12" id="KW-1133">Transmembrane helix</keyword>
<evidence type="ECO:0000256" key="3">
    <source>
        <dbReference type="ARBA" id="ARBA00012438"/>
    </source>
</evidence>
<protein>
    <recommendedName>
        <fullName evidence="3">histidine kinase</fullName>
        <ecNumber evidence="3">2.7.13.3</ecNumber>
    </recommendedName>
</protein>
<evidence type="ECO:0000259" key="14">
    <source>
        <dbReference type="PROSITE" id="PS50112"/>
    </source>
</evidence>
<feature type="transmembrane region" description="Helical" evidence="12">
    <location>
        <begin position="34"/>
        <end position="54"/>
    </location>
</feature>
<keyword evidence="16" id="KW-1185">Reference proteome</keyword>
<dbReference type="SUPFAM" id="SSF55785">
    <property type="entry name" value="PYP-like sensor domain (PAS domain)"/>
    <property type="match status" value="1"/>
</dbReference>
<gene>
    <name evidence="15" type="ORF">DZC30_06650</name>
</gene>
<dbReference type="PROSITE" id="PS50109">
    <property type="entry name" value="HIS_KIN"/>
    <property type="match status" value="1"/>
</dbReference>
<dbReference type="Pfam" id="PF00512">
    <property type="entry name" value="HisKA"/>
    <property type="match status" value="1"/>
</dbReference>
<dbReference type="CDD" id="cd00130">
    <property type="entry name" value="PAS"/>
    <property type="match status" value="1"/>
</dbReference>
<dbReference type="SUPFAM" id="SSF47384">
    <property type="entry name" value="Homodimeric domain of signal transducing histidine kinase"/>
    <property type="match status" value="1"/>
</dbReference>
<keyword evidence="8" id="KW-0067">ATP-binding</keyword>
<dbReference type="InterPro" id="IPR050351">
    <property type="entry name" value="BphY/WalK/GraS-like"/>
</dbReference>
<dbReference type="SMART" id="SM00388">
    <property type="entry name" value="HisKA"/>
    <property type="match status" value="1"/>
</dbReference>
<keyword evidence="11 12" id="KW-0472">Membrane</keyword>
<dbReference type="Gene3D" id="3.30.565.10">
    <property type="entry name" value="Histidine kinase-like ATPase, C-terminal domain"/>
    <property type="match status" value="1"/>
</dbReference>
<keyword evidence="6" id="KW-0547">Nucleotide-binding</keyword>
<dbReference type="PANTHER" id="PTHR42878">
    <property type="entry name" value="TWO-COMPONENT HISTIDINE KINASE"/>
    <property type="match status" value="1"/>
</dbReference>
<evidence type="ECO:0000256" key="1">
    <source>
        <dbReference type="ARBA" id="ARBA00000085"/>
    </source>
</evidence>
<keyword evidence="5 12" id="KW-0812">Transmembrane</keyword>
<evidence type="ECO:0000256" key="6">
    <source>
        <dbReference type="ARBA" id="ARBA00022741"/>
    </source>
</evidence>
<feature type="domain" description="PAS" evidence="14">
    <location>
        <begin position="213"/>
        <end position="269"/>
    </location>
</feature>
<sequence>MAETSPTWQHTLIPLESAISRQADASLNAPFVRLWQAFLSGRVLLAVALLVLQTLNLQFQNISSPLVWLTCICYLALTLVLRLAAARHLPAPEAGMQWLPVIGVDIAVIFLLQILQTGSLNYTALLAIPILISSALGGLLLAFGTTAAVTLLMLGHTSWQYSHGLSDAAQSYYQTAFACAGYFCVAFLTHELAKRVRRERADALYNQLRRQTQEQVNAMVISSHLSDGVLVVDSSLQVLQANPAALNLLGLPEQHAQNFSLLMHSWWHPLIEVVRTTFSHARPLSVTLHLQGGVHGGTTGLDVRARVTEVEAPYLNVEPGAEASHSLCVMFLHDLREMEAQLRTEKLASMGRMSAAVAHEIRNPLAAITQANALLAEDLSSQPAQQQLCRIVGQNADRLARIAEEILNIARVQQHDGTHQAQVLSLDAHLALSCQEWQSQTTPPRQLLLQLNAPARHIVFDEEHLRRVLINLLDNAQRHRSSASDASSLQLVSGHGSEGLQATDAPLLEGCWFMVWSDGAPLETSVQRHLFEPFFSSQSRSSGLGLYICRELCQRYGASIGYQRLARNGVEGNAFIVSLRSGSANAPNHSLFDSIMV</sequence>
<feature type="domain" description="Histidine kinase" evidence="13">
    <location>
        <begin position="356"/>
        <end position="583"/>
    </location>
</feature>
<comment type="subcellular location">
    <subcellularLocation>
        <location evidence="2">Membrane</location>
        <topology evidence="2">Multi-pass membrane protein</topology>
    </subcellularLocation>
</comment>
<evidence type="ECO:0000256" key="5">
    <source>
        <dbReference type="ARBA" id="ARBA00022692"/>
    </source>
</evidence>
<dbReference type="GO" id="GO:0016020">
    <property type="term" value="C:membrane"/>
    <property type="evidence" value="ECO:0007669"/>
    <property type="project" value="UniProtKB-SubCell"/>
</dbReference>
<dbReference type="Pfam" id="PF02518">
    <property type="entry name" value="HATPase_c"/>
    <property type="match status" value="1"/>
</dbReference>
<dbReference type="SMART" id="SM00387">
    <property type="entry name" value="HATPase_c"/>
    <property type="match status" value="1"/>
</dbReference>
<evidence type="ECO:0000256" key="4">
    <source>
        <dbReference type="ARBA" id="ARBA00022679"/>
    </source>
</evidence>
<name>A0A373FP63_COMTE</name>
<dbReference type="InterPro" id="IPR005467">
    <property type="entry name" value="His_kinase_dom"/>
</dbReference>
<accession>A0A373FP63</accession>
<comment type="caution">
    <text evidence="15">The sequence shown here is derived from an EMBL/GenBank/DDBJ whole genome shotgun (WGS) entry which is preliminary data.</text>
</comment>
<evidence type="ECO:0000256" key="10">
    <source>
        <dbReference type="ARBA" id="ARBA00023012"/>
    </source>
</evidence>
<keyword evidence="7" id="KW-0418">Kinase</keyword>
<dbReference type="Proteomes" id="UP000261948">
    <property type="component" value="Unassembled WGS sequence"/>
</dbReference>
<dbReference type="Gene3D" id="3.30.450.20">
    <property type="entry name" value="PAS domain"/>
    <property type="match status" value="1"/>
</dbReference>
<dbReference type="PROSITE" id="PS50112">
    <property type="entry name" value="PAS"/>
    <property type="match status" value="1"/>
</dbReference>
<dbReference type="InterPro" id="IPR003594">
    <property type="entry name" value="HATPase_dom"/>
</dbReference>
<dbReference type="InterPro" id="IPR036097">
    <property type="entry name" value="HisK_dim/P_sf"/>
</dbReference>
<dbReference type="AlphaFoldDB" id="A0A373FP63"/>
<dbReference type="Gene3D" id="1.10.287.130">
    <property type="match status" value="1"/>
</dbReference>
<dbReference type="InterPro" id="IPR003661">
    <property type="entry name" value="HisK_dim/P_dom"/>
</dbReference>
<feature type="transmembrane region" description="Helical" evidence="12">
    <location>
        <begin position="122"/>
        <end position="152"/>
    </location>
</feature>
<keyword evidence="4" id="KW-0808">Transferase</keyword>
<dbReference type="GO" id="GO:0000155">
    <property type="term" value="F:phosphorelay sensor kinase activity"/>
    <property type="evidence" value="ECO:0007669"/>
    <property type="project" value="InterPro"/>
</dbReference>
<dbReference type="GO" id="GO:0030295">
    <property type="term" value="F:protein kinase activator activity"/>
    <property type="evidence" value="ECO:0007669"/>
    <property type="project" value="TreeGrafter"/>
</dbReference>
<feature type="transmembrane region" description="Helical" evidence="12">
    <location>
        <begin position="97"/>
        <end position="115"/>
    </location>
</feature>
<comment type="catalytic activity">
    <reaction evidence="1">
        <text>ATP + protein L-histidine = ADP + protein N-phospho-L-histidine.</text>
        <dbReference type="EC" id="2.7.13.3"/>
    </reaction>
</comment>
<evidence type="ECO:0000256" key="11">
    <source>
        <dbReference type="ARBA" id="ARBA00023136"/>
    </source>
</evidence>
<evidence type="ECO:0000256" key="9">
    <source>
        <dbReference type="ARBA" id="ARBA00022989"/>
    </source>
</evidence>
<dbReference type="GO" id="GO:0005524">
    <property type="term" value="F:ATP binding"/>
    <property type="evidence" value="ECO:0007669"/>
    <property type="project" value="UniProtKB-KW"/>
</dbReference>
<dbReference type="EMBL" id="QURR01000006">
    <property type="protein sequence ID" value="RGE45948.1"/>
    <property type="molecule type" value="Genomic_DNA"/>
</dbReference>
<evidence type="ECO:0000256" key="8">
    <source>
        <dbReference type="ARBA" id="ARBA00022840"/>
    </source>
</evidence>
<evidence type="ECO:0000259" key="13">
    <source>
        <dbReference type="PROSITE" id="PS50109"/>
    </source>
</evidence>
<dbReference type="GO" id="GO:0007234">
    <property type="term" value="P:osmosensory signaling via phosphorelay pathway"/>
    <property type="evidence" value="ECO:0007669"/>
    <property type="project" value="TreeGrafter"/>
</dbReference>
<dbReference type="InterPro" id="IPR035965">
    <property type="entry name" value="PAS-like_dom_sf"/>
</dbReference>
<dbReference type="CDD" id="cd00082">
    <property type="entry name" value="HisKA"/>
    <property type="match status" value="1"/>
</dbReference>
<keyword evidence="10" id="KW-0902">Two-component regulatory system</keyword>
<dbReference type="SMART" id="SM00091">
    <property type="entry name" value="PAS"/>
    <property type="match status" value="1"/>
</dbReference>
<dbReference type="EC" id="2.7.13.3" evidence="3"/>
<reference evidence="15 16" key="1">
    <citation type="submission" date="2018-08" db="EMBL/GenBank/DDBJ databases">
        <title>Comamonas testosteroni strain SWCO2.</title>
        <authorList>
            <person name="Jiang N."/>
            <person name="Zhang X.Z."/>
        </authorList>
    </citation>
    <scope>NUCLEOTIDE SEQUENCE [LARGE SCALE GENOMIC DNA]</scope>
    <source>
        <strain evidence="15 16">SWCO2</strain>
    </source>
</reference>
<proteinExistence type="predicted"/>
<dbReference type="OrthoDB" id="9815750at2"/>